<feature type="signal peptide" evidence="2">
    <location>
        <begin position="1"/>
        <end position="19"/>
    </location>
</feature>
<dbReference type="Gene3D" id="3.10.100.10">
    <property type="entry name" value="Mannose-Binding Protein A, subunit A"/>
    <property type="match status" value="1"/>
</dbReference>
<comment type="caution">
    <text evidence="4">The sequence shown here is derived from an EMBL/GenBank/DDBJ whole genome shotgun (WGS) entry which is preliminary data.</text>
</comment>
<dbReference type="PROSITE" id="PS50041">
    <property type="entry name" value="C_TYPE_LECTIN_2"/>
    <property type="match status" value="1"/>
</dbReference>
<sequence length="181" mass="20992">MKALSVSLVLGFFLTLSRAAPLNSTYPMKMMMMGGDQDMDKPHPMDMKPYCPYGWTLYEHECFIFINSYKTWIEAEYYCMFVGGNLASVHSYEQNHFLQSLTEDGTNSFPLTWIGANDAVYMTAWLWSDGSKCDYQNWSRSYQMSQKNETERCLQTNYGLLKKWINAPCNKSLPFICGKMM</sequence>
<keyword evidence="5" id="KW-1185">Reference proteome</keyword>
<organism evidence="4 5">
    <name type="scientific">Zoarces viviparus</name>
    <name type="common">Viviparous eelpout</name>
    <name type="synonym">Blennius viviparus</name>
    <dbReference type="NCBI Taxonomy" id="48416"/>
    <lineage>
        <taxon>Eukaryota</taxon>
        <taxon>Metazoa</taxon>
        <taxon>Chordata</taxon>
        <taxon>Craniata</taxon>
        <taxon>Vertebrata</taxon>
        <taxon>Euteleostomi</taxon>
        <taxon>Actinopterygii</taxon>
        <taxon>Neopterygii</taxon>
        <taxon>Teleostei</taxon>
        <taxon>Neoteleostei</taxon>
        <taxon>Acanthomorphata</taxon>
        <taxon>Eupercaria</taxon>
        <taxon>Perciformes</taxon>
        <taxon>Cottioidei</taxon>
        <taxon>Zoarcales</taxon>
        <taxon>Zoarcidae</taxon>
        <taxon>Zoarcinae</taxon>
        <taxon>Zoarces</taxon>
    </lineage>
</organism>
<dbReference type="SMART" id="SM00034">
    <property type="entry name" value="CLECT"/>
    <property type="match status" value="1"/>
</dbReference>
<dbReference type="SUPFAM" id="SSF56436">
    <property type="entry name" value="C-type lectin-like"/>
    <property type="match status" value="1"/>
</dbReference>
<feature type="chain" id="PRO_5043609557" description="C-type lectin domain-containing protein" evidence="2">
    <location>
        <begin position="20"/>
        <end position="181"/>
    </location>
</feature>
<dbReference type="InterPro" id="IPR018378">
    <property type="entry name" value="C-type_lectin_CS"/>
</dbReference>
<proteinExistence type="predicted"/>
<protein>
    <recommendedName>
        <fullName evidence="3">C-type lectin domain-containing protein</fullName>
    </recommendedName>
</protein>
<dbReference type="InterPro" id="IPR050111">
    <property type="entry name" value="C-type_lectin/snaclec_domain"/>
</dbReference>
<accession>A0AAW1ESC2</accession>
<gene>
    <name evidence="4" type="ORF">VZT92_017447</name>
</gene>
<evidence type="ECO:0000313" key="4">
    <source>
        <dbReference type="EMBL" id="KAK9525113.1"/>
    </source>
</evidence>
<dbReference type="PANTHER" id="PTHR22803">
    <property type="entry name" value="MANNOSE, PHOSPHOLIPASE, LECTIN RECEPTOR RELATED"/>
    <property type="match status" value="1"/>
</dbReference>
<name>A0AAW1ESC2_ZOAVI</name>
<evidence type="ECO:0000259" key="3">
    <source>
        <dbReference type="PROSITE" id="PS50041"/>
    </source>
</evidence>
<evidence type="ECO:0000256" key="1">
    <source>
        <dbReference type="ARBA" id="ARBA00023157"/>
    </source>
</evidence>
<keyword evidence="2" id="KW-0732">Signal</keyword>
<dbReference type="Pfam" id="PF00059">
    <property type="entry name" value="Lectin_C"/>
    <property type="match status" value="1"/>
</dbReference>
<evidence type="ECO:0000313" key="5">
    <source>
        <dbReference type="Proteomes" id="UP001488805"/>
    </source>
</evidence>
<dbReference type="InterPro" id="IPR016187">
    <property type="entry name" value="CTDL_fold"/>
</dbReference>
<dbReference type="PROSITE" id="PS00615">
    <property type="entry name" value="C_TYPE_LECTIN_1"/>
    <property type="match status" value="1"/>
</dbReference>
<dbReference type="CDD" id="cd00037">
    <property type="entry name" value="CLECT"/>
    <property type="match status" value="1"/>
</dbReference>
<reference evidence="4 5" key="1">
    <citation type="journal article" date="2024" name="Genome Biol. Evol.">
        <title>Chromosome-level genome assembly of the viviparous eelpout Zoarces viviparus.</title>
        <authorList>
            <person name="Fuhrmann N."/>
            <person name="Brasseur M.V."/>
            <person name="Bakowski C.E."/>
            <person name="Podsiadlowski L."/>
            <person name="Prost S."/>
            <person name="Krehenwinkel H."/>
            <person name="Mayer C."/>
        </authorList>
    </citation>
    <scope>NUCLEOTIDE SEQUENCE [LARGE SCALE GENOMIC DNA]</scope>
    <source>
        <strain evidence="4">NO-MEL_2022_Ind0_liver</strain>
    </source>
</reference>
<dbReference type="AlphaFoldDB" id="A0AAW1ESC2"/>
<keyword evidence="1" id="KW-1015">Disulfide bond</keyword>
<feature type="domain" description="C-type lectin" evidence="3">
    <location>
        <begin position="58"/>
        <end position="178"/>
    </location>
</feature>
<dbReference type="InterPro" id="IPR001304">
    <property type="entry name" value="C-type_lectin-like"/>
</dbReference>
<dbReference type="PRINTS" id="PR01504">
    <property type="entry name" value="PNCREATITSAP"/>
</dbReference>
<evidence type="ECO:0000256" key="2">
    <source>
        <dbReference type="SAM" id="SignalP"/>
    </source>
</evidence>
<dbReference type="InterPro" id="IPR016186">
    <property type="entry name" value="C-type_lectin-like/link_sf"/>
</dbReference>
<dbReference type="Proteomes" id="UP001488805">
    <property type="component" value="Unassembled WGS sequence"/>
</dbReference>
<dbReference type="EMBL" id="JBCEZU010000145">
    <property type="protein sequence ID" value="KAK9525113.1"/>
    <property type="molecule type" value="Genomic_DNA"/>
</dbReference>